<feature type="region of interest" description="Disordered" evidence="1">
    <location>
        <begin position="391"/>
        <end position="434"/>
    </location>
</feature>
<dbReference type="Proteomes" id="UP000501346">
    <property type="component" value="Chromosome SeXIII-ScXIII"/>
</dbReference>
<dbReference type="OrthoDB" id="188035at2759"/>
<feature type="transmembrane region" description="Helical" evidence="2">
    <location>
        <begin position="89"/>
        <end position="108"/>
    </location>
</feature>
<feature type="transmembrane region" description="Helical" evidence="2">
    <location>
        <begin position="240"/>
        <end position="256"/>
    </location>
</feature>
<feature type="transmembrane region" description="Helical" evidence="2">
    <location>
        <begin position="51"/>
        <end position="69"/>
    </location>
</feature>
<feature type="transmembrane region" description="Helical" evidence="2">
    <location>
        <begin position="201"/>
        <end position="219"/>
    </location>
</feature>
<proteinExistence type="predicted"/>
<dbReference type="GO" id="GO:0005886">
    <property type="term" value="C:plasma membrane"/>
    <property type="evidence" value="ECO:0007669"/>
    <property type="project" value="TreeGrafter"/>
</dbReference>
<keyword evidence="2" id="KW-0812">Transmembrane</keyword>
<accession>A0A6C1EDM2</accession>
<dbReference type="EMBL" id="CP049010">
    <property type="protein sequence ID" value="QID87179.1"/>
    <property type="molecule type" value="Genomic_DNA"/>
</dbReference>
<feature type="transmembrane region" description="Helical" evidence="2">
    <location>
        <begin position="22"/>
        <end position="39"/>
    </location>
</feature>
<dbReference type="Pfam" id="PF13593">
    <property type="entry name" value="SBF_like"/>
    <property type="match status" value="1"/>
</dbReference>
<sequence length="434" mass="48461">MKNQDSKIRKIWTHPITEYLKSQWFFFCLAILIVIARFAPNFARDGGLIRGQYSIGYGCVAWIFLQSGLGMKSKSLMANMLNWKAHTTILILSFLITSSIVYGFCCAVKAAKNPKIDDWVLIGLILTATCPTTVASNVIMTTDAGGNDLLCVCEVFIGNLLGAFITPALVQMFTGQAPFQYGNPATGNGIGALYGRVMKQVGLSVFVPLFVGQVIQNVFPKYTAYYMGFLKKYHIKIGSYMLLLIIFSSFSTAFYQNSFASVSHVCIIFICFFNLGIYIFFTGLSYLCARPWFIIKLFPHEPIDGKSTKLYRYSYSLFRPFYYSKDDAICIMFCGPAKTAALGVSLITSQYADKKEHLGKLLVPLVLYQAEQVMTASLFVSLFKRWLRKDDPSNGSESSSTSGNEEPDLEKNISMETGHNRTVPSKTIAFQDSK</sequence>
<keyword evidence="4" id="KW-1185">Reference proteome</keyword>
<evidence type="ECO:0000313" key="4">
    <source>
        <dbReference type="Proteomes" id="UP000501346"/>
    </source>
</evidence>
<gene>
    <name evidence="3" type="primary">RCH1_2</name>
    <name evidence="3" type="ORF">GRS66_009842</name>
</gene>
<dbReference type="InterPro" id="IPR038770">
    <property type="entry name" value="Na+/solute_symporter_sf"/>
</dbReference>
<reference evidence="3 4" key="1">
    <citation type="journal article" date="2019" name="BMC Genomics">
        <title>Chromosome level assembly and comparative genome analysis confirm lager-brewing yeasts originated from a single hybridization.</title>
        <authorList>
            <person name="Salazar A.N."/>
            <person name="Gorter de Vries A.R."/>
            <person name="van den Broek M."/>
            <person name="Brouwers N."/>
            <person name="de la Torre Cortes P."/>
            <person name="Kuijpers N.G.A."/>
            <person name="Daran J.G."/>
            <person name="Abeel T."/>
        </authorList>
    </citation>
    <scope>NUCLEOTIDE SEQUENCE [LARGE SCALE GENOMIC DNA]</scope>
    <source>
        <strain evidence="3 4">CBS 1483</strain>
    </source>
</reference>
<dbReference type="InterPro" id="IPR016833">
    <property type="entry name" value="Put_Na-Bile_cotransptr"/>
</dbReference>
<evidence type="ECO:0000256" key="1">
    <source>
        <dbReference type="SAM" id="MobiDB-lite"/>
    </source>
</evidence>
<name>A0A6C1EDM2_SACPS</name>
<dbReference type="PIRSF" id="PIRSF026166">
    <property type="entry name" value="UCP026166"/>
    <property type="match status" value="1"/>
</dbReference>
<keyword evidence="2" id="KW-0472">Membrane</keyword>
<dbReference type="AlphaFoldDB" id="A0A6C1EDM2"/>
<dbReference type="PANTHER" id="PTHR18640">
    <property type="entry name" value="SOLUTE CARRIER FAMILY 10 MEMBER 7"/>
    <property type="match status" value="1"/>
</dbReference>
<dbReference type="PANTHER" id="PTHR18640:SF5">
    <property type="entry name" value="SODIUM_BILE ACID COTRANSPORTER 7"/>
    <property type="match status" value="1"/>
</dbReference>
<evidence type="ECO:0000313" key="3">
    <source>
        <dbReference type="EMBL" id="QID87179.1"/>
    </source>
</evidence>
<feature type="transmembrane region" description="Helical" evidence="2">
    <location>
        <begin position="120"/>
        <end position="140"/>
    </location>
</feature>
<feature type="compositionally biased region" description="Polar residues" evidence="1">
    <location>
        <begin position="414"/>
        <end position="434"/>
    </location>
</feature>
<protein>
    <submittedName>
        <fullName evidence="3">Solute carrier rch1</fullName>
    </submittedName>
</protein>
<feature type="transmembrane region" description="Helical" evidence="2">
    <location>
        <begin position="262"/>
        <end position="287"/>
    </location>
</feature>
<evidence type="ECO:0000256" key="2">
    <source>
        <dbReference type="SAM" id="Phobius"/>
    </source>
</evidence>
<keyword evidence="2" id="KW-1133">Transmembrane helix</keyword>
<dbReference type="Gene3D" id="1.20.1530.20">
    <property type="match status" value="1"/>
</dbReference>
<feature type="compositionally biased region" description="Low complexity" evidence="1">
    <location>
        <begin position="393"/>
        <end position="404"/>
    </location>
</feature>
<organism evidence="3 4">
    <name type="scientific">Saccharomyces pastorianus</name>
    <name type="common">Lager yeast</name>
    <name type="synonym">Saccharomyces cerevisiae x Saccharomyces eubayanus</name>
    <dbReference type="NCBI Taxonomy" id="27292"/>
    <lineage>
        <taxon>Eukaryota</taxon>
        <taxon>Fungi</taxon>
        <taxon>Dikarya</taxon>
        <taxon>Ascomycota</taxon>
        <taxon>Saccharomycotina</taxon>
        <taxon>Saccharomycetes</taxon>
        <taxon>Saccharomycetales</taxon>
        <taxon>Saccharomycetaceae</taxon>
        <taxon>Saccharomyces</taxon>
    </lineage>
</organism>